<feature type="repeat" description="WD" evidence="8">
    <location>
        <begin position="281"/>
        <end position="311"/>
    </location>
</feature>
<dbReference type="SUPFAM" id="SSF50978">
    <property type="entry name" value="WD40 repeat-like"/>
    <property type="match status" value="1"/>
</dbReference>
<dbReference type="Proteomes" id="UP001153620">
    <property type="component" value="Chromosome 2"/>
</dbReference>
<dbReference type="FunFam" id="2.130.10.10:FF:000127">
    <property type="entry name" value="Eukaryotic translation initiation factor 3 subunit I"/>
    <property type="match status" value="1"/>
</dbReference>
<feature type="repeat" description="WD" evidence="8">
    <location>
        <begin position="6"/>
        <end position="37"/>
    </location>
</feature>
<evidence type="ECO:0000313" key="10">
    <source>
        <dbReference type="Proteomes" id="UP001153620"/>
    </source>
</evidence>
<evidence type="ECO:0000256" key="1">
    <source>
        <dbReference type="ARBA" id="ARBA00022490"/>
    </source>
</evidence>
<dbReference type="InterPro" id="IPR001680">
    <property type="entry name" value="WD40_rpt"/>
</dbReference>
<comment type="subunit">
    <text evidence="7">Component of the eukaryotic translation initiation factor 3 (eIF-3) complex.</text>
</comment>
<evidence type="ECO:0000256" key="8">
    <source>
        <dbReference type="PROSITE-ProRule" id="PRU00221"/>
    </source>
</evidence>
<keyword evidence="5 7" id="KW-0648">Protein biosynthesis</keyword>
<feature type="repeat" description="WD" evidence="8">
    <location>
        <begin position="184"/>
        <end position="225"/>
    </location>
</feature>
<keyword evidence="4" id="KW-0677">Repeat</keyword>
<comment type="similarity">
    <text evidence="7">Belongs to the eIF-3 subunit I family.</text>
</comment>
<dbReference type="HAMAP" id="MF_03008">
    <property type="entry name" value="eIF3i"/>
    <property type="match status" value="1"/>
</dbReference>
<evidence type="ECO:0000256" key="4">
    <source>
        <dbReference type="ARBA" id="ARBA00022737"/>
    </source>
</evidence>
<evidence type="ECO:0000256" key="3">
    <source>
        <dbReference type="ARBA" id="ARBA00022574"/>
    </source>
</evidence>
<comment type="function">
    <text evidence="7">Component of the eukaryotic translation initiation factor 3 (eIF-3) complex, which is involved in protein synthesis of a specialized repertoire of mRNAs and, together with other initiation factors, stimulates binding of mRNA and methionyl-tRNAi to the 40S ribosome. The eIF-3 complex specifically targets and initiates translation of a subset of mRNAs involved in cell proliferation.</text>
</comment>
<dbReference type="GO" id="GO:0016282">
    <property type="term" value="C:eukaryotic 43S preinitiation complex"/>
    <property type="evidence" value="ECO:0007669"/>
    <property type="project" value="UniProtKB-UniRule"/>
</dbReference>
<dbReference type="SMART" id="SM00320">
    <property type="entry name" value="WD40"/>
    <property type="match status" value="7"/>
</dbReference>
<evidence type="ECO:0000256" key="5">
    <source>
        <dbReference type="ARBA" id="ARBA00022917"/>
    </source>
</evidence>
<dbReference type="PANTHER" id="PTHR19877">
    <property type="entry name" value="EUKARYOTIC TRANSLATION INITIATION FACTOR 3 SUBUNIT I"/>
    <property type="match status" value="1"/>
</dbReference>
<reference evidence="9" key="2">
    <citation type="submission" date="2022-10" db="EMBL/GenBank/DDBJ databases">
        <authorList>
            <consortium name="ENA_rothamsted_submissions"/>
            <consortium name="culmorum"/>
            <person name="King R."/>
        </authorList>
    </citation>
    <scope>NUCLEOTIDE SEQUENCE</scope>
</reference>
<keyword evidence="10" id="KW-1185">Reference proteome</keyword>
<dbReference type="GO" id="GO:0071541">
    <property type="term" value="C:eukaryotic translation initiation factor 3 complex, eIF3m"/>
    <property type="evidence" value="ECO:0007669"/>
    <property type="project" value="TreeGrafter"/>
</dbReference>
<evidence type="ECO:0000256" key="2">
    <source>
        <dbReference type="ARBA" id="ARBA00022540"/>
    </source>
</evidence>
<dbReference type="InterPro" id="IPR015943">
    <property type="entry name" value="WD40/YVTN_repeat-like_dom_sf"/>
</dbReference>
<evidence type="ECO:0000256" key="7">
    <source>
        <dbReference type="HAMAP-Rule" id="MF_03008"/>
    </source>
</evidence>
<dbReference type="GO" id="GO:0001732">
    <property type="term" value="P:formation of cytoplasmic translation initiation complex"/>
    <property type="evidence" value="ECO:0007669"/>
    <property type="project" value="UniProtKB-UniRule"/>
</dbReference>
<dbReference type="OrthoDB" id="24966at2759"/>
<dbReference type="Gene3D" id="2.130.10.10">
    <property type="entry name" value="YVTN repeat-like/Quinoprotein amine dehydrogenase"/>
    <property type="match status" value="1"/>
</dbReference>
<organism evidence="9 10">
    <name type="scientific">Chironomus riparius</name>
    <dbReference type="NCBI Taxonomy" id="315576"/>
    <lineage>
        <taxon>Eukaryota</taxon>
        <taxon>Metazoa</taxon>
        <taxon>Ecdysozoa</taxon>
        <taxon>Arthropoda</taxon>
        <taxon>Hexapoda</taxon>
        <taxon>Insecta</taxon>
        <taxon>Pterygota</taxon>
        <taxon>Neoptera</taxon>
        <taxon>Endopterygota</taxon>
        <taxon>Diptera</taxon>
        <taxon>Nematocera</taxon>
        <taxon>Chironomoidea</taxon>
        <taxon>Chironomidae</taxon>
        <taxon>Chironominae</taxon>
        <taxon>Chironomus</taxon>
    </lineage>
</organism>
<dbReference type="PROSITE" id="PS50294">
    <property type="entry name" value="WD_REPEATS_REGION"/>
    <property type="match status" value="3"/>
</dbReference>
<dbReference type="GO" id="GO:0033290">
    <property type="term" value="C:eukaryotic 48S preinitiation complex"/>
    <property type="evidence" value="ECO:0007669"/>
    <property type="project" value="UniProtKB-UniRule"/>
</dbReference>
<keyword evidence="3 8" id="KW-0853">WD repeat</keyword>
<dbReference type="PANTHER" id="PTHR19877:SF1">
    <property type="entry name" value="EUKARYOTIC TRANSLATION INITIATION FACTOR 3 SUBUNIT I"/>
    <property type="match status" value="1"/>
</dbReference>
<keyword evidence="1 7" id="KW-0963">Cytoplasm</keyword>
<comment type="similarity">
    <text evidence="6">Belongs to the WD repeat STRAP family.</text>
</comment>
<gene>
    <name evidence="9" type="ORF">CHIRRI_LOCUS6106</name>
</gene>
<dbReference type="PROSITE" id="PS50082">
    <property type="entry name" value="WD_REPEATS_2"/>
    <property type="match status" value="4"/>
</dbReference>
<evidence type="ECO:0000256" key="6">
    <source>
        <dbReference type="ARBA" id="ARBA00038394"/>
    </source>
</evidence>
<comment type="subcellular location">
    <subcellularLocation>
        <location evidence="7">Cytoplasm</location>
    </subcellularLocation>
</comment>
<reference evidence="9" key="1">
    <citation type="submission" date="2022-01" db="EMBL/GenBank/DDBJ databases">
        <authorList>
            <person name="King R."/>
        </authorList>
    </citation>
    <scope>NUCLEOTIDE SEQUENCE</scope>
</reference>
<dbReference type="InterPro" id="IPR036322">
    <property type="entry name" value="WD40_repeat_dom_sf"/>
</dbReference>
<accession>A0A9N9RUC5</accession>
<proteinExistence type="inferred from homology"/>
<dbReference type="GO" id="GO:0003743">
    <property type="term" value="F:translation initiation factor activity"/>
    <property type="evidence" value="ECO:0007669"/>
    <property type="project" value="UniProtKB-UniRule"/>
</dbReference>
<sequence length="324" mass="36311">MRPLMLQGHERSITQILYNREGDLLFSSSKDNRPNVWFSINGERLGSYNGHQGAIWCIDVDWTSTKFMSGSGDMTLKLWSVETGKSVATIETKSSVRCCNFSFSGNQAAYSTDRAMGQECELSIIDVRTMDSSLNDASPISKIPMIHSKITSMKWFLDDTIITGHENGLIASYDIRMGREINSIKEHTHVIQDLQLSKDMTMFVTASKDATAKLFDVDTLTCLKTYKTERPVNSAAISPIYEHVALGGGQEAMDVTTTSTRAGKFDSRFYHLVYEEEFARLKGHFGPINSLQFHPDGKSFASGGEDGFVRIQVFDQSYHELVFE</sequence>
<dbReference type="GO" id="GO:0003723">
    <property type="term" value="F:RNA binding"/>
    <property type="evidence" value="ECO:0007669"/>
    <property type="project" value="TreeGrafter"/>
</dbReference>
<dbReference type="EMBL" id="OU895878">
    <property type="protein sequence ID" value="CAG9803205.1"/>
    <property type="molecule type" value="Genomic_DNA"/>
</dbReference>
<protein>
    <recommendedName>
        <fullName evidence="7">Eukaryotic translation initiation factor 3 subunit I</fullName>
        <shortName evidence="7">eIF3i</shortName>
    </recommendedName>
</protein>
<dbReference type="InterPro" id="IPR027525">
    <property type="entry name" value="eIF3i"/>
</dbReference>
<dbReference type="Pfam" id="PF24805">
    <property type="entry name" value="EIF3I"/>
    <property type="match status" value="1"/>
</dbReference>
<evidence type="ECO:0000313" key="9">
    <source>
        <dbReference type="EMBL" id="CAG9803205.1"/>
    </source>
</evidence>
<name>A0A9N9RUC5_9DIPT</name>
<keyword evidence="2 7" id="KW-0396">Initiation factor</keyword>
<dbReference type="AlphaFoldDB" id="A0A9N9RUC5"/>
<feature type="repeat" description="WD" evidence="8">
    <location>
        <begin position="48"/>
        <end position="89"/>
    </location>
</feature>